<keyword evidence="3" id="KW-1185">Reference proteome</keyword>
<evidence type="ECO:0000313" key="2">
    <source>
        <dbReference type="EMBL" id="PPQ73110.1"/>
    </source>
</evidence>
<feature type="region of interest" description="Disordered" evidence="1">
    <location>
        <begin position="157"/>
        <end position="210"/>
    </location>
</feature>
<evidence type="ECO:0000256" key="1">
    <source>
        <dbReference type="SAM" id="MobiDB-lite"/>
    </source>
</evidence>
<dbReference type="EMBL" id="NHYE01005422">
    <property type="protein sequence ID" value="PPQ73110.1"/>
    <property type="molecule type" value="Genomic_DNA"/>
</dbReference>
<protein>
    <submittedName>
        <fullName evidence="2">Uncharacterized protein</fullName>
    </submittedName>
</protein>
<evidence type="ECO:0000313" key="3">
    <source>
        <dbReference type="Proteomes" id="UP000284706"/>
    </source>
</evidence>
<dbReference type="Proteomes" id="UP000284706">
    <property type="component" value="Unassembled WGS sequence"/>
</dbReference>
<comment type="caution">
    <text evidence="2">The sequence shown here is derived from an EMBL/GenBank/DDBJ whole genome shotgun (WGS) entry which is preliminary data.</text>
</comment>
<sequence>MMTTCPRSAPLSPSSRVNKPAVHEKSTSPQADKISSADDFDKAGFSAAPPPSPFLASGISWPASTTAPPKEIGSGRISKRSQLNDLLDALLRAAIPDATNGSHKRKRSYSLDFGSLPLGFKLKRVKVRSHRHPPPSVEERFSGLIWGGALDVDSPPGRAVNVDVSAETPSPESERRGRSLRRAIKVINTDRQHHRPSKPSSSPGSTPTPLRRVLTSFLPPELDKALQWMSLLYDPETQDLHISYPTYLNASAPLHASEFAWSADADGGGASRSRRISKLRFVLGEESEKKHYETVLWIVYWAWKIFRSGIQEISVVSPQELSRCQVSKEDLMTLRVPPAMLPTPQSSSVKSYTGCEPMFPNLKAFIWVGHLHFLSAFLPRAAVSKSLRMLYVKNERLAMRDAQYLLWYFSVVAGTEVDHVTLGSLREDAEVVLAPDEVGGSLDSKGLLHEFEHREPFSLPNLKIFKLDLGTVSKLDQLFHNIDLPRIWKVELTFTDGPHLADQLMYLKETKLVREGLAFLDLVFDQDVLETCSIKEVIEGIRKNMPSGAVVRVLEKERKRLWQRLD</sequence>
<dbReference type="InParanoid" id="A0A409W3J7"/>
<organism evidence="2 3">
    <name type="scientific">Gymnopilus dilepis</name>
    <dbReference type="NCBI Taxonomy" id="231916"/>
    <lineage>
        <taxon>Eukaryota</taxon>
        <taxon>Fungi</taxon>
        <taxon>Dikarya</taxon>
        <taxon>Basidiomycota</taxon>
        <taxon>Agaricomycotina</taxon>
        <taxon>Agaricomycetes</taxon>
        <taxon>Agaricomycetidae</taxon>
        <taxon>Agaricales</taxon>
        <taxon>Agaricineae</taxon>
        <taxon>Hymenogastraceae</taxon>
        <taxon>Gymnopilus</taxon>
    </lineage>
</organism>
<reference evidence="2 3" key="1">
    <citation type="journal article" date="2018" name="Evol. Lett.">
        <title>Horizontal gene cluster transfer increased hallucinogenic mushroom diversity.</title>
        <authorList>
            <person name="Reynolds H.T."/>
            <person name="Vijayakumar V."/>
            <person name="Gluck-Thaler E."/>
            <person name="Korotkin H.B."/>
            <person name="Matheny P.B."/>
            <person name="Slot J.C."/>
        </authorList>
    </citation>
    <scope>NUCLEOTIDE SEQUENCE [LARGE SCALE GENOMIC DNA]</scope>
    <source>
        <strain evidence="2 3">SRW20</strain>
    </source>
</reference>
<gene>
    <name evidence="2" type="ORF">CVT26_014731</name>
</gene>
<proteinExistence type="predicted"/>
<dbReference type="AlphaFoldDB" id="A0A409W3J7"/>
<accession>A0A409W3J7</accession>
<feature type="compositionally biased region" description="Polar residues" evidence="1">
    <location>
        <begin position="1"/>
        <end position="17"/>
    </location>
</feature>
<feature type="compositionally biased region" description="Low complexity" evidence="1">
    <location>
        <begin position="198"/>
        <end position="209"/>
    </location>
</feature>
<feature type="region of interest" description="Disordered" evidence="1">
    <location>
        <begin position="1"/>
        <end position="78"/>
    </location>
</feature>
<name>A0A409W3J7_9AGAR</name>